<dbReference type="Proteomes" id="UP001610861">
    <property type="component" value="Unassembled WGS sequence"/>
</dbReference>
<gene>
    <name evidence="4" type="ORF">ACH3VR_11520</name>
</gene>
<protein>
    <submittedName>
        <fullName evidence="4">Zinc-binding alcohol dehydrogenase family protein</fullName>
    </submittedName>
</protein>
<organism evidence="4 5">
    <name type="scientific">Microbacterium alkaliflavum</name>
    <dbReference type="NCBI Taxonomy" id="3248839"/>
    <lineage>
        <taxon>Bacteria</taxon>
        <taxon>Bacillati</taxon>
        <taxon>Actinomycetota</taxon>
        <taxon>Actinomycetes</taxon>
        <taxon>Micrococcales</taxon>
        <taxon>Microbacteriaceae</taxon>
        <taxon>Microbacterium</taxon>
    </lineage>
</organism>
<dbReference type="Gene3D" id="3.40.50.720">
    <property type="entry name" value="NAD(P)-binding Rossmann-like Domain"/>
    <property type="match status" value="1"/>
</dbReference>
<evidence type="ECO:0000313" key="4">
    <source>
        <dbReference type="EMBL" id="MFH8250987.1"/>
    </source>
</evidence>
<keyword evidence="5" id="KW-1185">Reference proteome</keyword>
<dbReference type="CDD" id="cd05289">
    <property type="entry name" value="MDR_like_2"/>
    <property type="match status" value="1"/>
</dbReference>
<proteinExistence type="predicted"/>
<dbReference type="InterPro" id="IPR020843">
    <property type="entry name" value="ER"/>
</dbReference>
<keyword evidence="1" id="KW-0521">NADP</keyword>
<evidence type="ECO:0000259" key="3">
    <source>
        <dbReference type="SMART" id="SM00829"/>
    </source>
</evidence>
<name>A0ABW7Q9U7_9MICO</name>
<dbReference type="Gene3D" id="3.90.180.10">
    <property type="entry name" value="Medium-chain alcohol dehydrogenases, catalytic domain"/>
    <property type="match status" value="1"/>
</dbReference>
<dbReference type="Pfam" id="PF08240">
    <property type="entry name" value="ADH_N"/>
    <property type="match status" value="1"/>
</dbReference>
<reference evidence="4 5" key="1">
    <citation type="submission" date="2024-09" db="EMBL/GenBank/DDBJ databases">
        <authorList>
            <person name="Pan X."/>
        </authorList>
    </citation>
    <scope>NUCLEOTIDE SEQUENCE [LARGE SCALE GENOMIC DNA]</scope>
    <source>
        <strain evidence="4 5">B2969</strain>
    </source>
</reference>
<dbReference type="SUPFAM" id="SSF50129">
    <property type="entry name" value="GroES-like"/>
    <property type="match status" value="1"/>
</dbReference>
<evidence type="ECO:0000256" key="1">
    <source>
        <dbReference type="ARBA" id="ARBA00022857"/>
    </source>
</evidence>
<comment type="caution">
    <text evidence="4">The sequence shown here is derived from an EMBL/GenBank/DDBJ whole genome shotgun (WGS) entry which is preliminary data.</text>
</comment>
<dbReference type="SUPFAM" id="SSF51735">
    <property type="entry name" value="NAD(P)-binding Rossmann-fold domains"/>
    <property type="match status" value="1"/>
</dbReference>
<sequence length="319" mass="32904">MARHWIATDFGDLDVLRLVENGAPAPGPGEVKIAVRAAGVNPADFKHIRSPRAPGAEEPPLPIGYEIAGVVTALGPAEDGEGSTRIGSGDVAVGDEVLAFRIKSGYATDVTVPARDVFAKPAGLPFPEAANLLLAGSTAAEMLHVTRVAEGDTILVHAASGAVGVSILQQARLLGARAIGTASRGGFEVVERFGGVPVEYGEGLAERVRDAAPDGVDAALDCVGTDEAVDVSLALVADRTRIVTIVAGQRAKAEGFQIIGGAMPDSKRFRDGIRSELIRMAGAGELVVPMARTYPLDQAVEALEYVRSGHPGGKVALIP</sequence>
<evidence type="ECO:0000256" key="2">
    <source>
        <dbReference type="ARBA" id="ARBA00023002"/>
    </source>
</evidence>
<keyword evidence="2" id="KW-0560">Oxidoreductase</keyword>
<dbReference type="InterPro" id="IPR013154">
    <property type="entry name" value="ADH-like_N"/>
</dbReference>
<dbReference type="SMART" id="SM00829">
    <property type="entry name" value="PKS_ER"/>
    <property type="match status" value="1"/>
</dbReference>
<dbReference type="Pfam" id="PF13602">
    <property type="entry name" value="ADH_zinc_N_2"/>
    <property type="match status" value="1"/>
</dbReference>
<accession>A0ABW7Q9U7</accession>
<evidence type="ECO:0000313" key="5">
    <source>
        <dbReference type="Proteomes" id="UP001610861"/>
    </source>
</evidence>
<dbReference type="InterPro" id="IPR036291">
    <property type="entry name" value="NAD(P)-bd_dom_sf"/>
</dbReference>
<dbReference type="EMBL" id="JBIQWL010000003">
    <property type="protein sequence ID" value="MFH8250987.1"/>
    <property type="molecule type" value="Genomic_DNA"/>
</dbReference>
<feature type="domain" description="Enoyl reductase (ER)" evidence="3">
    <location>
        <begin position="11"/>
        <end position="317"/>
    </location>
</feature>
<dbReference type="RefSeq" id="WP_397556434.1">
    <property type="nucleotide sequence ID" value="NZ_JBIQWL010000003.1"/>
</dbReference>
<dbReference type="PANTHER" id="PTHR48106">
    <property type="entry name" value="QUINONE OXIDOREDUCTASE PIG3-RELATED"/>
    <property type="match status" value="1"/>
</dbReference>
<dbReference type="InterPro" id="IPR011032">
    <property type="entry name" value="GroES-like_sf"/>
</dbReference>